<evidence type="ECO:0000313" key="5">
    <source>
        <dbReference type="EMBL" id="PBA28012.1"/>
    </source>
</evidence>
<dbReference type="Proteomes" id="UP000217768">
    <property type="component" value="Unassembled WGS sequence"/>
</dbReference>
<keyword evidence="2" id="KW-0238">DNA-binding</keyword>
<dbReference type="Pfam" id="PF12833">
    <property type="entry name" value="HTH_18"/>
    <property type="match status" value="1"/>
</dbReference>
<dbReference type="PROSITE" id="PS01124">
    <property type="entry name" value="HTH_ARAC_FAMILY_2"/>
    <property type="match status" value="1"/>
</dbReference>
<proteinExistence type="predicted"/>
<evidence type="ECO:0000256" key="3">
    <source>
        <dbReference type="ARBA" id="ARBA00023163"/>
    </source>
</evidence>
<organism evidence="5 6">
    <name type="scientific">Mycobacterium avium</name>
    <dbReference type="NCBI Taxonomy" id="1764"/>
    <lineage>
        <taxon>Bacteria</taxon>
        <taxon>Bacillati</taxon>
        <taxon>Actinomycetota</taxon>
        <taxon>Actinomycetes</taxon>
        <taxon>Mycobacteriales</taxon>
        <taxon>Mycobacteriaceae</taxon>
        <taxon>Mycobacterium</taxon>
        <taxon>Mycobacterium avium complex (MAC)</taxon>
    </lineage>
</organism>
<dbReference type="PANTHER" id="PTHR46796">
    <property type="entry name" value="HTH-TYPE TRANSCRIPTIONAL ACTIVATOR RHAS-RELATED"/>
    <property type="match status" value="1"/>
</dbReference>
<sequence length="247" mass="26484">MTEQPWEGSALLRPGVLAFTGTIGVTDPHAHHAVQIMTAPTAMTIVDGNDARHRGTTVIVPADATHRIDTGAARGTLVFLDPESTAGRAAHHRSIHHGWTSGPVLSHTRERPLGAVVTDLTRQLTPVPADAIPQRHPAVLAALDLLADPADPGAVRGTEVAAQVGISASRLTHLFTAQVGIPLRRYVLWRRLHIAITRIQSGDDLTDAAHAAGFADSAHLSRTCRDTFGLPPSLLSRHIRWDIDTRI</sequence>
<dbReference type="SUPFAM" id="SSF46689">
    <property type="entry name" value="Homeodomain-like"/>
    <property type="match status" value="1"/>
</dbReference>
<reference evidence="5 6" key="1">
    <citation type="submission" date="2017-08" db="EMBL/GenBank/DDBJ databases">
        <title>Phylogenetic analysis of Mycobacterium avium complex whole genomes.</title>
        <authorList>
            <person name="Caverly L.J."/>
            <person name="Spilker T."/>
            <person name="Lipuma J."/>
        </authorList>
    </citation>
    <scope>NUCLEOTIDE SEQUENCE [LARGE SCALE GENOMIC DNA]</scope>
    <source>
        <strain evidence="5 6">FLAC0165</strain>
    </source>
</reference>
<protein>
    <submittedName>
        <fullName evidence="5">AraC family transcriptional regulator</fullName>
    </submittedName>
</protein>
<evidence type="ECO:0000259" key="4">
    <source>
        <dbReference type="PROSITE" id="PS01124"/>
    </source>
</evidence>
<dbReference type="GO" id="GO:0043565">
    <property type="term" value="F:sequence-specific DNA binding"/>
    <property type="evidence" value="ECO:0007669"/>
    <property type="project" value="InterPro"/>
</dbReference>
<dbReference type="AlphaFoldDB" id="A0A2A2ZNE1"/>
<keyword evidence="3" id="KW-0804">Transcription</keyword>
<accession>A0A2A2ZNE1</accession>
<dbReference type="Gene3D" id="1.10.10.60">
    <property type="entry name" value="Homeodomain-like"/>
    <property type="match status" value="1"/>
</dbReference>
<comment type="caution">
    <text evidence="5">The sequence shown here is derived from an EMBL/GenBank/DDBJ whole genome shotgun (WGS) entry which is preliminary data.</text>
</comment>
<dbReference type="RefSeq" id="WP_033718755.1">
    <property type="nucleotide sequence ID" value="NZ_NSEY01000028.1"/>
</dbReference>
<gene>
    <name evidence="5" type="ORF">CKJ66_03990</name>
</gene>
<evidence type="ECO:0000313" key="6">
    <source>
        <dbReference type="Proteomes" id="UP000217768"/>
    </source>
</evidence>
<feature type="domain" description="HTH araC/xylS-type" evidence="4">
    <location>
        <begin position="159"/>
        <end position="238"/>
    </location>
</feature>
<dbReference type="SMART" id="SM00342">
    <property type="entry name" value="HTH_ARAC"/>
    <property type="match status" value="1"/>
</dbReference>
<dbReference type="EMBL" id="NSFD01000004">
    <property type="protein sequence ID" value="PBA28012.1"/>
    <property type="molecule type" value="Genomic_DNA"/>
</dbReference>
<evidence type="ECO:0000256" key="1">
    <source>
        <dbReference type="ARBA" id="ARBA00023015"/>
    </source>
</evidence>
<name>A0A2A2ZNE1_MYCAV</name>
<dbReference type="InterPro" id="IPR018060">
    <property type="entry name" value="HTH_AraC"/>
</dbReference>
<dbReference type="InterPro" id="IPR050204">
    <property type="entry name" value="AraC_XylS_family_regulators"/>
</dbReference>
<dbReference type="GO" id="GO:0003700">
    <property type="term" value="F:DNA-binding transcription factor activity"/>
    <property type="evidence" value="ECO:0007669"/>
    <property type="project" value="InterPro"/>
</dbReference>
<keyword evidence="1" id="KW-0805">Transcription regulation</keyword>
<dbReference type="InterPro" id="IPR009057">
    <property type="entry name" value="Homeodomain-like_sf"/>
</dbReference>
<evidence type="ECO:0000256" key="2">
    <source>
        <dbReference type="ARBA" id="ARBA00023125"/>
    </source>
</evidence>